<evidence type="ECO:0000313" key="3">
    <source>
        <dbReference type="Proteomes" id="UP000440578"/>
    </source>
</evidence>
<accession>A0A6A4VJU5</accession>
<feature type="region of interest" description="Disordered" evidence="1">
    <location>
        <begin position="138"/>
        <end position="199"/>
    </location>
</feature>
<dbReference type="EMBL" id="VIIS01001694">
    <property type="protein sequence ID" value="KAF0294315.1"/>
    <property type="molecule type" value="Genomic_DNA"/>
</dbReference>
<evidence type="ECO:0000256" key="1">
    <source>
        <dbReference type="SAM" id="MobiDB-lite"/>
    </source>
</evidence>
<sequence>MGCGGSKAVAAVQPLTDEVLEVTKFDQHKENGHTPGENGTVENGSADGSGRVPASGQSADQPDSSSTVVKPESPAVPLVQAPAELQPVKLQANGSSAVAFEIPLEPGESLIQRHPPKRFTRLEDNQLTLETFQGKHAGAAERRNQLLNKRVQSARVRNLRSAGRAKSRTTMRSDDEPVRDAEKIEGGVEDREQSSEMVA</sequence>
<reference evidence="2 3" key="1">
    <citation type="submission" date="2019-07" db="EMBL/GenBank/DDBJ databases">
        <title>Draft genome assembly of a fouling barnacle, Amphibalanus amphitrite (Darwin, 1854): The first reference genome for Thecostraca.</title>
        <authorList>
            <person name="Kim W."/>
        </authorList>
    </citation>
    <scope>NUCLEOTIDE SEQUENCE [LARGE SCALE GENOMIC DNA]</scope>
    <source>
        <strain evidence="2">SNU_AA5</strain>
        <tissue evidence="2">Soma without cirri and trophi</tissue>
    </source>
</reference>
<feature type="compositionally biased region" description="Basic and acidic residues" evidence="1">
    <location>
        <begin position="21"/>
        <end position="32"/>
    </location>
</feature>
<feature type="region of interest" description="Disordered" evidence="1">
    <location>
        <begin position="21"/>
        <end position="75"/>
    </location>
</feature>
<feature type="compositionally biased region" description="Polar residues" evidence="1">
    <location>
        <begin position="55"/>
        <end position="68"/>
    </location>
</feature>
<dbReference type="OrthoDB" id="6344011at2759"/>
<gene>
    <name evidence="2" type="ORF">FJT64_008015</name>
</gene>
<comment type="caution">
    <text evidence="2">The sequence shown here is derived from an EMBL/GenBank/DDBJ whole genome shotgun (WGS) entry which is preliminary data.</text>
</comment>
<evidence type="ECO:0000313" key="2">
    <source>
        <dbReference type="EMBL" id="KAF0294315.1"/>
    </source>
</evidence>
<name>A0A6A4VJU5_AMPAM</name>
<protein>
    <submittedName>
        <fullName evidence="2">Uncharacterized protein</fullName>
    </submittedName>
</protein>
<organism evidence="2 3">
    <name type="scientific">Amphibalanus amphitrite</name>
    <name type="common">Striped barnacle</name>
    <name type="synonym">Balanus amphitrite</name>
    <dbReference type="NCBI Taxonomy" id="1232801"/>
    <lineage>
        <taxon>Eukaryota</taxon>
        <taxon>Metazoa</taxon>
        <taxon>Ecdysozoa</taxon>
        <taxon>Arthropoda</taxon>
        <taxon>Crustacea</taxon>
        <taxon>Multicrustacea</taxon>
        <taxon>Cirripedia</taxon>
        <taxon>Thoracica</taxon>
        <taxon>Thoracicalcarea</taxon>
        <taxon>Balanomorpha</taxon>
        <taxon>Balanoidea</taxon>
        <taxon>Balanidae</taxon>
        <taxon>Amphibalaninae</taxon>
        <taxon>Amphibalanus</taxon>
    </lineage>
</organism>
<proteinExistence type="predicted"/>
<dbReference type="AlphaFoldDB" id="A0A6A4VJU5"/>
<dbReference type="Proteomes" id="UP000440578">
    <property type="component" value="Unassembled WGS sequence"/>
</dbReference>
<feature type="compositionally biased region" description="Basic and acidic residues" evidence="1">
    <location>
        <begin position="171"/>
        <end position="199"/>
    </location>
</feature>
<keyword evidence="3" id="KW-1185">Reference proteome</keyword>